<feature type="binding site" evidence="7">
    <location>
        <begin position="54"/>
        <end position="58"/>
    </location>
    <ligand>
        <name>substrate</name>
    </ligand>
</feature>
<comment type="function">
    <text evidence="7">Heme-dependent dioxygenase that catalyzes the oxidative cleavage of the L-tryptophan (L-Trp) pyrrole ring and converts L-tryptophan to N-formyl-L-kynurenine. Catalyzes the oxidative cleavage of the indole moiety.</text>
</comment>
<name>A0ABY6GDZ2_9BURK</name>
<evidence type="ECO:0000256" key="4">
    <source>
        <dbReference type="ARBA" id="ARBA00023002"/>
    </source>
</evidence>
<comment type="subunit">
    <text evidence="7">Homotetramer.</text>
</comment>
<dbReference type="PANTHER" id="PTHR10138:SF0">
    <property type="entry name" value="TRYPTOPHAN 2,3-DIOXYGENASE"/>
    <property type="match status" value="1"/>
</dbReference>
<gene>
    <name evidence="7 8" type="primary">kynA</name>
    <name evidence="8" type="ORF">M9799_12635</name>
</gene>
<dbReference type="SUPFAM" id="SSF140959">
    <property type="entry name" value="Indolic compounds 2,3-dioxygenase-like"/>
    <property type="match status" value="1"/>
</dbReference>
<keyword evidence="2 7" id="KW-0479">Metal-binding</keyword>
<dbReference type="EC" id="1.13.11.11" evidence="7"/>
<evidence type="ECO:0000256" key="7">
    <source>
        <dbReference type="HAMAP-Rule" id="MF_01972"/>
    </source>
</evidence>
<accession>A0ABY6GDZ2</accession>
<dbReference type="HAMAP" id="MF_01972">
    <property type="entry name" value="T23O"/>
    <property type="match status" value="1"/>
</dbReference>
<evidence type="ECO:0000256" key="1">
    <source>
        <dbReference type="ARBA" id="ARBA00022617"/>
    </source>
</evidence>
<dbReference type="InterPro" id="IPR004981">
    <property type="entry name" value="Trp_2_3_dOase"/>
</dbReference>
<evidence type="ECO:0000256" key="2">
    <source>
        <dbReference type="ARBA" id="ARBA00022723"/>
    </source>
</evidence>
<comment type="pathway">
    <text evidence="7">Amino-acid degradation; L-tryptophan degradation via kynurenine pathway; L-kynurenine from L-tryptophan: step 1/2.</text>
</comment>
<proteinExistence type="inferred from homology"/>
<comment type="catalytic activity">
    <reaction evidence="7">
        <text>L-tryptophan + O2 = N-formyl-L-kynurenine</text>
        <dbReference type="Rhea" id="RHEA:24536"/>
        <dbReference type="ChEBI" id="CHEBI:15379"/>
        <dbReference type="ChEBI" id="CHEBI:57912"/>
        <dbReference type="ChEBI" id="CHEBI:58629"/>
        <dbReference type="EC" id="1.13.11.11"/>
    </reaction>
</comment>
<dbReference type="Pfam" id="PF03301">
    <property type="entry name" value="Trp_dioxygenase"/>
    <property type="match status" value="1"/>
</dbReference>
<reference evidence="8" key="1">
    <citation type="submission" date="2022-09" db="EMBL/GenBank/DDBJ databases">
        <title>The complete genome of Acidovorax sp. 5MLIR.</title>
        <authorList>
            <person name="Liu L."/>
            <person name="Yue J."/>
            <person name="Yang F."/>
            <person name="Yuan J."/>
            <person name="Li L."/>
        </authorList>
    </citation>
    <scope>NUCLEOTIDE SEQUENCE</scope>
    <source>
        <strain evidence="8">5MLIR</strain>
    </source>
</reference>
<evidence type="ECO:0000313" key="9">
    <source>
        <dbReference type="Proteomes" id="UP001162800"/>
    </source>
</evidence>
<dbReference type="Gene3D" id="1.20.58.480">
    <property type="match status" value="1"/>
</dbReference>
<dbReference type="RefSeq" id="WP_231042175.1">
    <property type="nucleotide sequence ID" value="NZ_CP106881.1"/>
</dbReference>
<comment type="similarity">
    <text evidence="7">Belongs to the tryptophan 2,3-dioxygenase family.</text>
</comment>
<dbReference type="InterPro" id="IPR037217">
    <property type="entry name" value="Trp/Indoleamine_2_3_dOase-like"/>
</dbReference>
<feature type="binding site" evidence="7">
    <location>
        <position position="257"/>
    </location>
    <ligand>
        <name>substrate</name>
    </ligand>
</feature>
<keyword evidence="5 7" id="KW-0408">Iron</keyword>
<keyword evidence="6 7" id="KW-0823">Tryptophan catabolism</keyword>
<comment type="cofactor">
    <cofactor evidence="7">
        <name>heme</name>
        <dbReference type="ChEBI" id="CHEBI:30413"/>
    </cofactor>
    <text evidence="7">Binds 1 heme group per subunit.</text>
</comment>
<dbReference type="Proteomes" id="UP001162800">
    <property type="component" value="Chromosome"/>
</dbReference>
<evidence type="ECO:0000313" key="8">
    <source>
        <dbReference type="EMBL" id="UYG53326.1"/>
    </source>
</evidence>
<dbReference type="GO" id="GO:0004833">
    <property type="term" value="F:L-tryptophan 2,3-dioxygenase activity"/>
    <property type="evidence" value="ECO:0007669"/>
    <property type="project" value="UniProtKB-EC"/>
</dbReference>
<sequence length="285" mass="32573">MSFQSPPSDPESSVQQEHARLDFSQRMSYGDYLQLDQLLSAQKPLSPNHDEMLFIVQHQTSELWMKLMLHELHAAIAHVAGDELPKAFKMLARVSRIMEQLVHAWDVLATMTPPEYSAIRPYLAQSSGFQSYQYRRIEFALGNKNAAMLGPHAHRPDLLAMVDAALRAPSLYDEALRLLARRGLAVPESHCTRDWSQPYRADPGVEQAWLTVYRDPATHWDLYQLGEELTDLEAAFRLWRFRHVSTVERVIGFKRGTGGTSGVGYLRRMLDVVLFPEIWSLRSAL</sequence>
<feature type="binding site" evidence="7">
    <location>
        <position position="116"/>
    </location>
    <ligand>
        <name>substrate</name>
    </ligand>
</feature>
<evidence type="ECO:0000256" key="3">
    <source>
        <dbReference type="ARBA" id="ARBA00022964"/>
    </source>
</evidence>
<keyword evidence="4 7" id="KW-0560">Oxidoreductase</keyword>
<keyword evidence="3 7" id="KW-0223">Dioxygenase</keyword>
<protein>
    <recommendedName>
        <fullName evidence="7">Tryptophan 2,3-dioxygenase</fullName>
        <shortName evidence="7">TDO</shortName>
        <ecNumber evidence="7">1.13.11.11</ecNumber>
    </recommendedName>
    <alternativeName>
        <fullName evidence="7">Tryptamin 2,3-dioxygenase</fullName>
    </alternativeName>
    <alternativeName>
        <fullName evidence="7">Tryptophan oxygenase</fullName>
        <shortName evidence="7">TO</shortName>
        <shortName evidence="7">TRPO</shortName>
    </alternativeName>
    <alternativeName>
        <fullName evidence="7">Tryptophan pyrrolase</fullName>
    </alternativeName>
    <alternativeName>
        <fullName evidence="7">Tryptophanase</fullName>
    </alternativeName>
</protein>
<dbReference type="PANTHER" id="PTHR10138">
    <property type="entry name" value="TRYPTOPHAN 2,3-DIOXYGENASE"/>
    <property type="match status" value="1"/>
</dbReference>
<dbReference type="EMBL" id="CP106881">
    <property type="protein sequence ID" value="UYG53326.1"/>
    <property type="molecule type" value="Genomic_DNA"/>
</dbReference>
<feature type="binding site" description="axial binding residue" evidence="7">
    <location>
        <position position="243"/>
    </location>
    <ligand>
        <name>heme</name>
        <dbReference type="ChEBI" id="CHEBI:30413"/>
    </ligand>
    <ligandPart>
        <name>Fe</name>
        <dbReference type="ChEBI" id="CHEBI:18248"/>
    </ligandPart>
</feature>
<dbReference type="NCBIfam" id="TIGR03036">
    <property type="entry name" value="trp_2_3_diox"/>
    <property type="match status" value="1"/>
</dbReference>
<evidence type="ECO:0000256" key="6">
    <source>
        <dbReference type="ARBA" id="ARBA00023079"/>
    </source>
</evidence>
<feature type="binding site" evidence="7">
    <location>
        <position position="120"/>
    </location>
    <ligand>
        <name>substrate</name>
    </ligand>
</feature>
<keyword evidence="9" id="KW-1185">Reference proteome</keyword>
<dbReference type="InterPro" id="IPR017485">
    <property type="entry name" value="Trp_2-3-dOase_bac"/>
</dbReference>
<evidence type="ECO:0000256" key="5">
    <source>
        <dbReference type="ARBA" id="ARBA00023004"/>
    </source>
</evidence>
<organism evidence="8 9">
    <name type="scientific">Comamonas endophytica</name>
    <dbReference type="NCBI Taxonomy" id="2949090"/>
    <lineage>
        <taxon>Bacteria</taxon>
        <taxon>Pseudomonadati</taxon>
        <taxon>Pseudomonadota</taxon>
        <taxon>Betaproteobacteria</taxon>
        <taxon>Burkholderiales</taxon>
        <taxon>Comamonadaceae</taxon>
        <taxon>Comamonas</taxon>
    </lineage>
</organism>
<keyword evidence="1 7" id="KW-0349">Heme</keyword>